<evidence type="ECO:0000256" key="11">
    <source>
        <dbReference type="SAM" id="MobiDB-lite"/>
    </source>
</evidence>
<dbReference type="SUPFAM" id="SSF54534">
    <property type="entry name" value="FKBP-like"/>
    <property type="match status" value="1"/>
</dbReference>
<dbReference type="InterPro" id="IPR048261">
    <property type="entry name" value="SlpA/SlyD-like_ins_sf"/>
</dbReference>
<evidence type="ECO:0000256" key="5">
    <source>
        <dbReference type="ARBA" id="ARBA00023110"/>
    </source>
</evidence>
<dbReference type="RefSeq" id="WP_147185174.1">
    <property type="nucleotide sequence ID" value="NZ_CP042382.1"/>
</dbReference>
<dbReference type="PANTHER" id="PTHR47861:SF3">
    <property type="entry name" value="FKBP-TYPE PEPTIDYL-PROLYL CIS-TRANS ISOMERASE SLYD"/>
    <property type="match status" value="1"/>
</dbReference>
<keyword evidence="4" id="KW-0963">Cytoplasm</keyword>
<evidence type="ECO:0000259" key="12">
    <source>
        <dbReference type="PROSITE" id="PS50059"/>
    </source>
</evidence>
<dbReference type="InterPro" id="IPR046357">
    <property type="entry name" value="PPIase_dom_sf"/>
</dbReference>
<dbReference type="Pfam" id="PF00254">
    <property type="entry name" value="FKBP_C"/>
    <property type="match status" value="1"/>
</dbReference>
<dbReference type="EMBL" id="CP042382">
    <property type="protein sequence ID" value="QEA40100.1"/>
    <property type="molecule type" value="Genomic_DNA"/>
</dbReference>
<evidence type="ECO:0000313" key="13">
    <source>
        <dbReference type="EMBL" id="QEA40100.1"/>
    </source>
</evidence>
<dbReference type="PANTHER" id="PTHR47861">
    <property type="entry name" value="FKBP-TYPE PEPTIDYL-PROLYL CIS-TRANS ISOMERASE SLYD"/>
    <property type="match status" value="1"/>
</dbReference>
<evidence type="ECO:0000256" key="8">
    <source>
        <dbReference type="ARBA" id="ARBA00037071"/>
    </source>
</evidence>
<comment type="function">
    <text evidence="8">Also involved in hydrogenase metallocenter assembly, probably by participating in the nickel insertion step. This function in hydrogenase biosynthesis requires chaperone activity and the presence of the metal-binding domain, but not PPIase activity.</text>
</comment>
<evidence type="ECO:0000256" key="7">
    <source>
        <dbReference type="ARBA" id="ARBA00023235"/>
    </source>
</evidence>
<reference evidence="13 14" key="1">
    <citation type="submission" date="2019-06" db="EMBL/GenBank/DDBJ databases">
        <title>Genome analyses of bacteria isolated from kimchi.</title>
        <authorList>
            <person name="Lee S."/>
            <person name="Ahn S."/>
            <person name="Roh S."/>
        </authorList>
    </citation>
    <scope>NUCLEOTIDE SEQUENCE [LARGE SCALE GENOMIC DNA]</scope>
    <source>
        <strain evidence="13 14">CBA4606</strain>
    </source>
</reference>
<dbReference type="PROSITE" id="PS50059">
    <property type="entry name" value="FKBP_PPIASE"/>
    <property type="match status" value="1"/>
</dbReference>
<comment type="similarity">
    <text evidence="3 10">Belongs to the FKBP-type PPIase family.</text>
</comment>
<evidence type="ECO:0000256" key="6">
    <source>
        <dbReference type="ARBA" id="ARBA00023186"/>
    </source>
</evidence>
<evidence type="ECO:0000256" key="10">
    <source>
        <dbReference type="RuleBase" id="RU003915"/>
    </source>
</evidence>
<dbReference type="InterPro" id="IPR001179">
    <property type="entry name" value="PPIase_FKBP_dom"/>
</dbReference>
<dbReference type="Gene3D" id="2.40.10.330">
    <property type="match status" value="1"/>
</dbReference>
<gene>
    <name evidence="13" type="ORF">FGL86_14115</name>
</gene>
<organism evidence="13 14">
    <name type="scientific">Pistricoccus aurantiacus</name>
    <dbReference type="NCBI Taxonomy" id="1883414"/>
    <lineage>
        <taxon>Bacteria</taxon>
        <taxon>Pseudomonadati</taxon>
        <taxon>Pseudomonadota</taxon>
        <taxon>Gammaproteobacteria</taxon>
        <taxon>Oceanospirillales</taxon>
        <taxon>Halomonadaceae</taxon>
        <taxon>Pistricoccus</taxon>
    </lineage>
</organism>
<keyword evidence="14" id="KW-1185">Reference proteome</keyword>
<dbReference type="Gene3D" id="3.10.50.40">
    <property type="match status" value="1"/>
</dbReference>
<sequence length="179" mass="19417">MTLDSPADPAIIAPQRVVKLHYRLFDASETAIALDDSRQRDNPLEYLHGHGNILPGLERALEGRSVGASLDVILAPEDGYGPRNPSLIREVSRGAFPVANLTPGMRFQTQGDDGPEVVTILEAGTTQVRVDTNHPLAGLTLRYALEVLTIREATRAELAKGHPLPEGTEATEVEDRKLP</sequence>
<feature type="domain" description="PPIase FKBP-type" evidence="12">
    <location>
        <begin position="15"/>
        <end position="97"/>
    </location>
</feature>
<name>A0A5B8SZ68_9GAMM</name>
<keyword evidence="7 9" id="KW-0413">Isomerase</keyword>
<evidence type="ECO:0000256" key="9">
    <source>
        <dbReference type="PROSITE-ProRule" id="PRU00277"/>
    </source>
</evidence>
<evidence type="ECO:0000313" key="14">
    <source>
        <dbReference type="Proteomes" id="UP000321272"/>
    </source>
</evidence>
<dbReference type="GO" id="GO:0005737">
    <property type="term" value="C:cytoplasm"/>
    <property type="evidence" value="ECO:0007669"/>
    <property type="project" value="UniProtKB-SubCell"/>
</dbReference>
<dbReference type="KEGG" id="paur:FGL86_14115"/>
<dbReference type="AlphaFoldDB" id="A0A5B8SZ68"/>
<comment type="subcellular location">
    <subcellularLocation>
        <location evidence="2">Cytoplasm</location>
    </subcellularLocation>
</comment>
<protein>
    <recommendedName>
        <fullName evidence="10">Peptidyl-prolyl cis-trans isomerase</fullName>
        <ecNumber evidence="10">5.2.1.8</ecNumber>
    </recommendedName>
</protein>
<comment type="catalytic activity">
    <reaction evidence="1 9 10">
        <text>[protein]-peptidylproline (omega=180) = [protein]-peptidylproline (omega=0)</text>
        <dbReference type="Rhea" id="RHEA:16237"/>
        <dbReference type="Rhea" id="RHEA-COMP:10747"/>
        <dbReference type="Rhea" id="RHEA-COMP:10748"/>
        <dbReference type="ChEBI" id="CHEBI:83833"/>
        <dbReference type="ChEBI" id="CHEBI:83834"/>
        <dbReference type="EC" id="5.2.1.8"/>
    </reaction>
</comment>
<evidence type="ECO:0000256" key="4">
    <source>
        <dbReference type="ARBA" id="ARBA00022490"/>
    </source>
</evidence>
<dbReference type="GO" id="GO:0042026">
    <property type="term" value="P:protein refolding"/>
    <property type="evidence" value="ECO:0007669"/>
    <property type="project" value="UniProtKB-ARBA"/>
</dbReference>
<dbReference type="Proteomes" id="UP000321272">
    <property type="component" value="Chromosome"/>
</dbReference>
<dbReference type="OrthoDB" id="9808891at2"/>
<feature type="region of interest" description="Disordered" evidence="11">
    <location>
        <begin position="159"/>
        <end position="179"/>
    </location>
</feature>
<dbReference type="GO" id="GO:0003755">
    <property type="term" value="F:peptidyl-prolyl cis-trans isomerase activity"/>
    <property type="evidence" value="ECO:0007669"/>
    <property type="project" value="UniProtKB-UniRule"/>
</dbReference>
<evidence type="ECO:0000256" key="2">
    <source>
        <dbReference type="ARBA" id="ARBA00004496"/>
    </source>
</evidence>
<keyword evidence="5 9" id="KW-0697">Rotamase</keyword>
<evidence type="ECO:0000256" key="3">
    <source>
        <dbReference type="ARBA" id="ARBA00006577"/>
    </source>
</evidence>
<accession>A0A5B8SZ68</accession>
<keyword evidence="6" id="KW-0143">Chaperone</keyword>
<evidence type="ECO:0000256" key="1">
    <source>
        <dbReference type="ARBA" id="ARBA00000971"/>
    </source>
</evidence>
<proteinExistence type="inferred from homology"/>
<dbReference type="EC" id="5.2.1.8" evidence="10"/>